<organism evidence="2">
    <name type="scientific">freshwater metagenome</name>
    <dbReference type="NCBI Taxonomy" id="449393"/>
    <lineage>
        <taxon>unclassified sequences</taxon>
        <taxon>metagenomes</taxon>
        <taxon>ecological metagenomes</taxon>
    </lineage>
</organism>
<name>A0A6J6A0F3_9ZZZZ</name>
<dbReference type="EMBL" id="CAFBPK010000023">
    <property type="protein sequence ID" value="CAB5026140.1"/>
    <property type="molecule type" value="Genomic_DNA"/>
</dbReference>
<dbReference type="EMBL" id="CAESAD010000017">
    <property type="protein sequence ID" value="CAB4345173.1"/>
    <property type="molecule type" value="Genomic_DNA"/>
</dbReference>
<evidence type="ECO:0000313" key="3">
    <source>
        <dbReference type="EMBL" id="CAB4705188.1"/>
    </source>
</evidence>
<dbReference type="EMBL" id="CAEZYC010000021">
    <property type="protein sequence ID" value="CAB4705188.1"/>
    <property type="molecule type" value="Genomic_DNA"/>
</dbReference>
<reference evidence="2" key="1">
    <citation type="submission" date="2020-05" db="EMBL/GenBank/DDBJ databases">
        <authorList>
            <person name="Chiriac C."/>
            <person name="Salcher M."/>
            <person name="Ghai R."/>
            <person name="Kavagutti S V."/>
        </authorList>
    </citation>
    <scope>NUCLEOTIDE SEQUENCE</scope>
</reference>
<gene>
    <name evidence="3" type="ORF">UFOPK2648_00543</name>
    <name evidence="4" type="ORF">UFOPK3037_01316</name>
    <name evidence="2" type="ORF">UFOPK3925_01509</name>
    <name evidence="5" type="ORF">UFOPK4097_01243</name>
</gene>
<dbReference type="PANTHER" id="PTHR46246">
    <property type="entry name" value="GUANOSINE-3',5'-BIS(DIPHOSPHATE) 3'-PYROPHOSPHOHYDROLASE MESH1"/>
    <property type="match status" value="1"/>
</dbReference>
<evidence type="ECO:0000259" key="1">
    <source>
        <dbReference type="SMART" id="SM00471"/>
    </source>
</evidence>
<evidence type="ECO:0000313" key="2">
    <source>
        <dbReference type="EMBL" id="CAB4345173.1"/>
    </source>
</evidence>
<dbReference type="EMBL" id="CAFAAO010000020">
    <property type="protein sequence ID" value="CAB4811167.1"/>
    <property type="molecule type" value="Genomic_DNA"/>
</dbReference>
<dbReference type="Gene3D" id="1.10.3210.10">
    <property type="entry name" value="Hypothetical protein af1432"/>
    <property type="match status" value="1"/>
</dbReference>
<dbReference type="SUPFAM" id="SSF109604">
    <property type="entry name" value="HD-domain/PDEase-like"/>
    <property type="match status" value="1"/>
</dbReference>
<protein>
    <submittedName>
        <fullName evidence="2">Unannotated protein</fullName>
    </submittedName>
</protein>
<sequence length="207" mass="22840">MIPQTKTAQAFALAEWLHGDQYRKNSDEEALKIPYLTHLIDVMSLLIQVGASDEQLIAGLLHDALEDQPVTPDGQVTQMVISQMFGARVLELVEAATDGSAGESRNSNTWKSRKQAHLDEMSVHLKTDPQALLVPLADKLANGQAIVNDLHHVGPVVWDRFNATRDEVIWYYTSALAVFESAFGADHVLVGRLRRVVAAMTSQDQAK</sequence>
<dbReference type="SMART" id="SM00471">
    <property type="entry name" value="HDc"/>
    <property type="match status" value="1"/>
</dbReference>
<dbReference type="GO" id="GO:0008893">
    <property type="term" value="F:guanosine-3',5'-bis(diphosphate) 3'-diphosphatase activity"/>
    <property type="evidence" value="ECO:0007669"/>
    <property type="project" value="TreeGrafter"/>
</dbReference>
<dbReference type="AlphaFoldDB" id="A0A6J6A0F3"/>
<dbReference type="Pfam" id="PF13328">
    <property type="entry name" value="HD_4"/>
    <property type="match status" value="1"/>
</dbReference>
<evidence type="ECO:0000313" key="5">
    <source>
        <dbReference type="EMBL" id="CAB5026140.1"/>
    </source>
</evidence>
<accession>A0A6J6A0F3</accession>
<feature type="domain" description="HD/PDEase" evidence="1">
    <location>
        <begin position="31"/>
        <end position="152"/>
    </location>
</feature>
<dbReference type="PANTHER" id="PTHR46246:SF1">
    <property type="entry name" value="GUANOSINE-3',5'-BIS(DIPHOSPHATE) 3'-PYROPHOSPHOHYDROLASE MESH1"/>
    <property type="match status" value="1"/>
</dbReference>
<dbReference type="InterPro" id="IPR052194">
    <property type="entry name" value="MESH1"/>
</dbReference>
<dbReference type="InterPro" id="IPR003607">
    <property type="entry name" value="HD/PDEase_dom"/>
</dbReference>
<proteinExistence type="predicted"/>
<evidence type="ECO:0000313" key="4">
    <source>
        <dbReference type="EMBL" id="CAB4811167.1"/>
    </source>
</evidence>